<organism evidence="3 4">
    <name type="scientific">Enteractinococcus fodinae</name>
    <dbReference type="NCBI Taxonomy" id="684663"/>
    <lineage>
        <taxon>Bacteria</taxon>
        <taxon>Bacillati</taxon>
        <taxon>Actinomycetota</taxon>
        <taxon>Actinomycetes</taxon>
        <taxon>Micrococcales</taxon>
        <taxon>Micrococcaceae</taxon>
    </lineage>
</organism>
<dbReference type="EMBL" id="JAVDYJ010000001">
    <property type="protein sequence ID" value="MDR7348450.1"/>
    <property type="molecule type" value="Genomic_DNA"/>
</dbReference>
<dbReference type="PANTHER" id="PTHR35149">
    <property type="entry name" value="SLL5132 PROTEIN"/>
    <property type="match status" value="1"/>
</dbReference>
<name>A0ABU2B4B8_9MICC</name>
<dbReference type="Pfam" id="PF07510">
    <property type="entry name" value="GmrSD_C"/>
    <property type="match status" value="1"/>
</dbReference>
<dbReference type="Proteomes" id="UP001183794">
    <property type="component" value="Unassembled WGS sequence"/>
</dbReference>
<evidence type="ECO:0000259" key="1">
    <source>
        <dbReference type="Pfam" id="PF03235"/>
    </source>
</evidence>
<sequence>MKANPTYLLDSLSNNDVTFFIPPYQRNYEWSTDNCKVLLSDVKKVAKSNMAGGKTEHFFGSIVYVVEESGFGRPDKYVLTDGQQRITTTMLMLMALRDSIEDPIYQQTIRQRFLENDRADESVEYKIKLKQVESDWEAYKLLVLGDEVPAELKNSAVHQNYLFFRKSIETLTESEKKSLLEQGLMKFSIIAIQLEPDRNPWENPQEIFESMNSLGKPLSLADLVRNYLLMGKSTSDQTELYNEYWLRLEKRLPGKLSEFIRDWMQADQHKSYKVARENNYKELYGGFKEIVGGRSVEELFRSFVRFARPYSIVCGLEQTGIHQIDQVISDLNVIGVAPAYSYLTEVLAGWESKFLSNRDVMEVLVGMRTYLLRRRVLGMTTAENKFYPVLGARLDELANSQNVTNTLYKQLSSQEYALRLPNDDELASRLRTMNFYNLGRSRNYPRLILSIAEEYLTKSRPAWDDSLLQLEHIMPQKLNAGWREMLGDEHESIHQEYLNNVGNITLIRHNQELGNKSFIEKKVTYAGRSGLQVTQNRILDREVWDLSAITRRQDYIISLIIDQVLEVPQRFKRGSNWSQNGRGTSQFDSREMLNQLIGETIEFVSNPVITAEVISDSRVWFEGEEWALGPLTKELKERSGARVSRTSNFHGASNWSWDGTRLVDLDI</sequence>
<evidence type="ECO:0000313" key="4">
    <source>
        <dbReference type="Proteomes" id="UP001183794"/>
    </source>
</evidence>
<feature type="domain" description="GmrSD restriction endonucleases N-terminal" evidence="1">
    <location>
        <begin position="12"/>
        <end position="229"/>
    </location>
</feature>
<dbReference type="Pfam" id="PF03235">
    <property type="entry name" value="GmrSD_N"/>
    <property type="match status" value="1"/>
</dbReference>
<dbReference type="InterPro" id="IPR011089">
    <property type="entry name" value="GmrSD_C"/>
</dbReference>
<reference evidence="3 4" key="1">
    <citation type="submission" date="2023-07" db="EMBL/GenBank/DDBJ databases">
        <title>Sequencing the genomes of 1000 actinobacteria strains.</title>
        <authorList>
            <person name="Klenk H.-P."/>
        </authorList>
    </citation>
    <scope>NUCLEOTIDE SEQUENCE [LARGE SCALE GENOMIC DNA]</scope>
    <source>
        <strain evidence="3 4">DSM 22966</strain>
    </source>
</reference>
<evidence type="ECO:0008006" key="5">
    <source>
        <dbReference type="Google" id="ProtNLM"/>
    </source>
</evidence>
<feature type="domain" description="GmrSD restriction endonucleases C-terminal" evidence="2">
    <location>
        <begin position="421"/>
        <end position="557"/>
    </location>
</feature>
<dbReference type="RefSeq" id="WP_310175646.1">
    <property type="nucleotide sequence ID" value="NZ_BAABHE010000002.1"/>
</dbReference>
<dbReference type="InterPro" id="IPR004919">
    <property type="entry name" value="GmrSD_N"/>
</dbReference>
<gene>
    <name evidence="3" type="ORF">J2S62_002707</name>
</gene>
<evidence type="ECO:0000313" key="3">
    <source>
        <dbReference type="EMBL" id="MDR7348450.1"/>
    </source>
</evidence>
<protein>
    <recommendedName>
        <fullName evidence="5">DUF262 domain-containing protein</fullName>
    </recommendedName>
</protein>
<evidence type="ECO:0000259" key="2">
    <source>
        <dbReference type="Pfam" id="PF07510"/>
    </source>
</evidence>
<proteinExistence type="predicted"/>
<accession>A0ABU2B4B8</accession>
<keyword evidence="4" id="KW-1185">Reference proteome</keyword>
<comment type="caution">
    <text evidence="3">The sequence shown here is derived from an EMBL/GenBank/DDBJ whole genome shotgun (WGS) entry which is preliminary data.</text>
</comment>
<dbReference type="PANTHER" id="PTHR35149:SF2">
    <property type="entry name" value="DUF262 DOMAIN-CONTAINING PROTEIN"/>
    <property type="match status" value="1"/>
</dbReference>